<keyword evidence="1" id="KW-1133">Transmembrane helix</keyword>
<evidence type="ECO:0000313" key="2">
    <source>
        <dbReference type="EMBL" id="KKR63521.1"/>
    </source>
</evidence>
<dbReference type="AlphaFoldDB" id="A0A0G0SMA0"/>
<name>A0A0G0SMA0_9BACT</name>
<accession>A0A0G0SMA0</accession>
<dbReference type="Proteomes" id="UP000034613">
    <property type="component" value="Unassembled WGS sequence"/>
</dbReference>
<keyword evidence="1" id="KW-0472">Membrane</keyword>
<evidence type="ECO:0000256" key="1">
    <source>
        <dbReference type="SAM" id="Phobius"/>
    </source>
</evidence>
<sequence length="135" mass="15829">MPDLDHFLYVYFLRPQELTSQRVNYMLGKGEVFKTLDLLAETRYERTKLIFHTIFFQVIFFILSFLVISSSGSIFGRGLVLAFLLHLSIDQIIDLKETGGFSNWMRDMPFVLDRTRTIYYVIATLLIILLFGFLL</sequence>
<feature type="transmembrane region" description="Helical" evidence="1">
    <location>
        <begin position="117"/>
        <end position="134"/>
    </location>
</feature>
<feature type="transmembrane region" description="Helical" evidence="1">
    <location>
        <begin position="49"/>
        <end position="68"/>
    </location>
</feature>
<organism evidence="2 3">
    <name type="scientific">Candidatus Woesebacteria bacterium GW2011_GWA1_40_45</name>
    <dbReference type="NCBI Taxonomy" id="1618554"/>
    <lineage>
        <taxon>Bacteria</taxon>
        <taxon>Candidatus Woeseibacteriota</taxon>
    </lineage>
</organism>
<dbReference type="EMBL" id="LBZB01000003">
    <property type="protein sequence ID" value="KKR63521.1"/>
    <property type="molecule type" value="Genomic_DNA"/>
</dbReference>
<reference evidence="2 3" key="1">
    <citation type="journal article" date="2015" name="Nature">
        <title>rRNA introns, odd ribosomes, and small enigmatic genomes across a large radiation of phyla.</title>
        <authorList>
            <person name="Brown C.T."/>
            <person name="Hug L.A."/>
            <person name="Thomas B.C."/>
            <person name="Sharon I."/>
            <person name="Castelle C.J."/>
            <person name="Singh A."/>
            <person name="Wilkins M.J."/>
            <person name="Williams K.H."/>
            <person name="Banfield J.F."/>
        </authorList>
    </citation>
    <scope>NUCLEOTIDE SEQUENCE [LARGE SCALE GENOMIC DNA]</scope>
</reference>
<keyword evidence="1" id="KW-0812">Transmembrane</keyword>
<protein>
    <submittedName>
        <fullName evidence="2">Uncharacterized protein</fullName>
    </submittedName>
</protein>
<evidence type="ECO:0000313" key="3">
    <source>
        <dbReference type="Proteomes" id="UP000034613"/>
    </source>
</evidence>
<gene>
    <name evidence="2" type="ORF">UU03_C0003G0028</name>
</gene>
<proteinExistence type="predicted"/>
<comment type="caution">
    <text evidence="2">The sequence shown here is derived from an EMBL/GenBank/DDBJ whole genome shotgun (WGS) entry which is preliminary data.</text>
</comment>